<dbReference type="OrthoDB" id="1926727at2"/>
<feature type="transmembrane region" description="Helical" evidence="1">
    <location>
        <begin position="53"/>
        <end position="71"/>
    </location>
</feature>
<keyword evidence="1" id="KW-0472">Membrane</keyword>
<accession>A0A1U6JPW2</accession>
<reference evidence="3" key="1">
    <citation type="submission" date="2017-03" db="EMBL/GenBank/DDBJ databases">
        <authorList>
            <person name="Falquet L."/>
            <person name="Falquet L."/>
        </authorList>
    </citation>
    <scope>NUCLEOTIDE SEQUENCE [LARGE SCALE GENOMIC DNA]</scope>
</reference>
<evidence type="ECO:0000256" key="1">
    <source>
        <dbReference type="SAM" id="Phobius"/>
    </source>
</evidence>
<dbReference type="AlphaFoldDB" id="A0A1U6JPW2"/>
<dbReference type="EMBL" id="LT799839">
    <property type="protein sequence ID" value="SLK22354.1"/>
    <property type="molecule type" value="Genomic_DNA"/>
</dbReference>
<dbReference type="GeneID" id="66302676"/>
<evidence type="ECO:0000313" key="3">
    <source>
        <dbReference type="Proteomes" id="UP000190476"/>
    </source>
</evidence>
<keyword evidence="1" id="KW-1133">Transmembrane helix</keyword>
<evidence type="ECO:0000313" key="2">
    <source>
        <dbReference type="EMBL" id="SLK22354.1"/>
    </source>
</evidence>
<sequence>MGKLIITPKGIFRMFYWQDIERSNIFIRILNLIFAIVLSFGAYSTVYLSNMNIILKIIIGSYLIVNIMSYWPTEYLLDEKNKVVSATFFIFQNNFILFSFIILLRYVLKEQKLLL</sequence>
<feature type="transmembrane region" description="Helical" evidence="1">
    <location>
        <begin position="25"/>
        <end position="46"/>
    </location>
</feature>
<dbReference type="RefSeq" id="WP_079481652.1">
    <property type="nucleotide sequence ID" value="NZ_CBML010000001.1"/>
</dbReference>
<gene>
    <name evidence="2" type="ORF">CCH01_23670</name>
</gene>
<proteinExistence type="predicted"/>
<keyword evidence="3" id="KW-1185">Reference proteome</keyword>
<protein>
    <submittedName>
        <fullName evidence="2">Uncharacterized protein</fullName>
    </submittedName>
</protein>
<keyword evidence="1" id="KW-0812">Transmembrane</keyword>
<name>A0A1U6JPW2_9CLOT</name>
<dbReference type="Proteomes" id="UP000190476">
    <property type="component" value="Chromosome I"/>
</dbReference>
<organism evidence="2 3">
    <name type="scientific">Clostridium chauvoei JF4335</name>
    <dbReference type="NCBI Taxonomy" id="1351755"/>
    <lineage>
        <taxon>Bacteria</taxon>
        <taxon>Bacillati</taxon>
        <taxon>Bacillota</taxon>
        <taxon>Clostridia</taxon>
        <taxon>Eubacteriales</taxon>
        <taxon>Clostridiaceae</taxon>
        <taxon>Clostridium</taxon>
    </lineage>
</organism>
<feature type="transmembrane region" description="Helical" evidence="1">
    <location>
        <begin position="83"/>
        <end position="108"/>
    </location>
</feature>